<evidence type="ECO:0000313" key="3">
    <source>
        <dbReference type="Proteomes" id="UP001058974"/>
    </source>
</evidence>
<dbReference type="AlphaFoldDB" id="A0A9D4WB07"/>
<dbReference type="Proteomes" id="UP001058974">
    <property type="component" value="Chromosome 6"/>
</dbReference>
<dbReference type="EMBL" id="JAMSHJ010000006">
    <property type="protein sequence ID" value="KAI5398442.1"/>
    <property type="molecule type" value="Genomic_DNA"/>
</dbReference>
<organism evidence="2 3">
    <name type="scientific">Pisum sativum</name>
    <name type="common">Garden pea</name>
    <name type="synonym">Lathyrus oleraceus</name>
    <dbReference type="NCBI Taxonomy" id="3888"/>
    <lineage>
        <taxon>Eukaryota</taxon>
        <taxon>Viridiplantae</taxon>
        <taxon>Streptophyta</taxon>
        <taxon>Embryophyta</taxon>
        <taxon>Tracheophyta</taxon>
        <taxon>Spermatophyta</taxon>
        <taxon>Magnoliopsida</taxon>
        <taxon>eudicotyledons</taxon>
        <taxon>Gunneridae</taxon>
        <taxon>Pentapetalae</taxon>
        <taxon>rosids</taxon>
        <taxon>fabids</taxon>
        <taxon>Fabales</taxon>
        <taxon>Fabaceae</taxon>
        <taxon>Papilionoideae</taxon>
        <taxon>50 kb inversion clade</taxon>
        <taxon>NPAAA clade</taxon>
        <taxon>Hologalegina</taxon>
        <taxon>IRL clade</taxon>
        <taxon>Fabeae</taxon>
        <taxon>Lathyrus</taxon>
    </lineage>
</organism>
<reference evidence="2 3" key="1">
    <citation type="journal article" date="2022" name="Nat. Genet.">
        <title>Improved pea reference genome and pan-genome highlight genomic features and evolutionary characteristics.</title>
        <authorList>
            <person name="Yang T."/>
            <person name="Liu R."/>
            <person name="Luo Y."/>
            <person name="Hu S."/>
            <person name="Wang D."/>
            <person name="Wang C."/>
            <person name="Pandey M.K."/>
            <person name="Ge S."/>
            <person name="Xu Q."/>
            <person name="Li N."/>
            <person name="Li G."/>
            <person name="Huang Y."/>
            <person name="Saxena R.K."/>
            <person name="Ji Y."/>
            <person name="Li M."/>
            <person name="Yan X."/>
            <person name="He Y."/>
            <person name="Liu Y."/>
            <person name="Wang X."/>
            <person name="Xiang C."/>
            <person name="Varshney R.K."/>
            <person name="Ding H."/>
            <person name="Gao S."/>
            <person name="Zong X."/>
        </authorList>
    </citation>
    <scope>NUCLEOTIDE SEQUENCE [LARGE SCALE GENOMIC DNA]</scope>
    <source>
        <strain evidence="2 3">cv. Zhongwan 6</strain>
    </source>
</reference>
<name>A0A9D4WB07_PEA</name>
<evidence type="ECO:0000313" key="2">
    <source>
        <dbReference type="EMBL" id="KAI5398442.1"/>
    </source>
</evidence>
<evidence type="ECO:0000256" key="1">
    <source>
        <dbReference type="SAM" id="MobiDB-lite"/>
    </source>
</evidence>
<proteinExistence type="predicted"/>
<feature type="region of interest" description="Disordered" evidence="1">
    <location>
        <begin position="1"/>
        <end position="25"/>
    </location>
</feature>
<protein>
    <submittedName>
        <fullName evidence="2">Uncharacterized protein</fullName>
    </submittedName>
</protein>
<gene>
    <name evidence="2" type="ORF">KIW84_064002</name>
</gene>
<dbReference type="Gramene" id="Psat06G0400200-T1">
    <property type="protein sequence ID" value="KAI5398442.1"/>
    <property type="gene ID" value="KIW84_064002"/>
</dbReference>
<sequence>MAPSRRDKGKGKVIDESTGPEPDRPDRLNLVRLVLTPKEKIDFMLSFRNHSLTTLKYGNLSSFSASSFDFPELLNHQGLGILLSDFGIYIILSMEDFNRCLDIPFDDERICQGFTCDWNSYQKNRYYYNISRLTEKEIYNKRARNDGSAPNRQNNNDTEMQIIYVVKNKLQVNWSYIIMHHMVHQKKLFGGLPYARLITKVLEFYQIDLHGKSRFKMNAKEHEINIGTTNKNMGIFKDKDCIFKHREVPSSTYSYSPMPEGGLTNQMLYEKLCNIENNVIQGFYDILSYPKFVPYFLL</sequence>
<accession>A0A9D4WB07</accession>
<keyword evidence="3" id="KW-1185">Reference proteome</keyword>
<comment type="caution">
    <text evidence="2">The sequence shown here is derived from an EMBL/GenBank/DDBJ whole genome shotgun (WGS) entry which is preliminary data.</text>
</comment>